<accession>A0AAW8SR49</accession>
<sequence>MKKDLPTPVIKEPCNFLTSLTIFEENGIKLFNKVVTTKIVTTKETEIFDTEKGTKTNDYRNVEPSASKAEAPLKKIEEAPLKSTEALKNEQLMQLSFRPVPQIKMPTMRVAKKRSDENPPPVRTTRDSLLPSLKPMETIKGLVSWIRNRTKNEEKAQKGHDPS</sequence>
<comment type="caution">
    <text evidence="2">The sequence shown here is derived from an EMBL/GenBank/DDBJ whole genome shotgun (WGS) entry which is preliminary data.</text>
</comment>
<dbReference type="RefSeq" id="WP_010744254.1">
    <property type="nucleotide sequence ID" value="NZ_BAAAXM010000059.1"/>
</dbReference>
<proteinExistence type="predicted"/>
<dbReference type="Proteomes" id="UP001249240">
    <property type="component" value="Unassembled WGS sequence"/>
</dbReference>
<reference evidence="2" key="1">
    <citation type="submission" date="2023-03" db="EMBL/GenBank/DDBJ databases">
        <authorList>
            <person name="Shen W."/>
            <person name="Cai J."/>
        </authorList>
    </citation>
    <scope>NUCLEOTIDE SEQUENCE</scope>
    <source>
        <strain evidence="2">B646-2</strain>
    </source>
</reference>
<gene>
    <name evidence="2" type="ORF">P7D78_00255</name>
</gene>
<name>A0AAW8SR49_9ENTE</name>
<dbReference type="AlphaFoldDB" id="A0AAW8SR49"/>
<dbReference type="EMBL" id="JARPXM010000001">
    <property type="protein sequence ID" value="MDT2536541.1"/>
    <property type="molecule type" value="Genomic_DNA"/>
</dbReference>
<protein>
    <submittedName>
        <fullName evidence="2">Uncharacterized protein</fullName>
    </submittedName>
</protein>
<evidence type="ECO:0000313" key="3">
    <source>
        <dbReference type="Proteomes" id="UP001249240"/>
    </source>
</evidence>
<evidence type="ECO:0000313" key="2">
    <source>
        <dbReference type="EMBL" id="MDT2536541.1"/>
    </source>
</evidence>
<feature type="region of interest" description="Disordered" evidence="1">
    <location>
        <begin position="98"/>
        <end position="133"/>
    </location>
</feature>
<evidence type="ECO:0000256" key="1">
    <source>
        <dbReference type="SAM" id="MobiDB-lite"/>
    </source>
</evidence>
<organism evidence="2 3">
    <name type="scientific">Enterococcus raffinosus</name>
    <dbReference type="NCBI Taxonomy" id="71452"/>
    <lineage>
        <taxon>Bacteria</taxon>
        <taxon>Bacillati</taxon>
        <taxon>Bacillota</taxon>
        <taxon>Bacilli</taxon>
        <taxon>Lactobacillales</taxon>
        <taxon>Enterococcaceae</taxon>
        <taxon>Enterococcus</taxon>
    </lineage>
</organism>